<dbReference type="GO" id="GO:0005886">
    <property type="term" value="C:plasma membrane"/>
    <property type="evidence" value="ECO:0007669"/>
    <property type="project" value="UniProtKB-SubCell"/>
</dbReference>
<dbReference type="InterPro" id="IPR017452">
    <property type="entry name" value="GPCR_Rhodpsn_7TM"/>
</dbReference>
<dbReference type="PRINTS" id="PR00237">
    <property type="entry name" value="GPCRRHODOPSN"/>
</dbReference>
<feature type="transmembrane region" description="Helical" evidence="10">
    <location>
        <begin position="302"/>
        <end position="328"/>
    </location>
</feature>
<dbReference type="CDD" id="cd00637">
    <property type="entry name" value="7tm_classA_rhodopsin-like"/>
    <property type="match status" value="1"/>
</dbReference>
<evidence type="ECO:0000256" key="10">
    <source>
        <dbReference type="SAM" id="Phobius"/>
    </source>
</evidence>
<sequence length="389" mass="45368">MEEGRKFMYYTISEPFNTMLMVLGILMVILNVLEIRFIVKGSKNKKLHKSQIYLSNLALSDVMFGVSIILLFAVSEYINKVSDRANWLRAMYVYLHLVGTRITFTMSIFSLLALTLDRLLGVLKPFYHRKIENKHCVCICVLTWVVAITMGSLNIVLMARASHYSIDMIFGRIIDSQNTTAEIQHVRQDIYGYAYEFKILRTEIVNLTKPYPDWLNNVLEKINSTHNRYIDSPYGLRSMEQGDFEYSIIQVTIYTTVFILLSVYTLIWYRLRKSHLFIRGSAKPPEIVENVQKTKEKKFVKLSIAIVLAFAFCWLPLAIHSTIFFYWGKYKGYDVSTEELYVMMPVLLNSIINPFLYFKMMSKVGFCTKFKNRNIRLRAPSNVSNTTEF</sequence>
<reference evidence="12" key="1">
    <citation type="submission" date="2021-01" db="UniProtKB">
        <authorList>
            <consortium name="EnsemblMetazoa"/>
        </authorList>
    </citation>
    <scope>IDENTIFICATION</scope>
</reference>
<evidence type="ECO:0000256" key="6">
    <source>
        <dbReference type="ARBA" id="ARBA00023136"/>
    </source>
</evidence>
<dbReference type="SUPFAM" id="SSF81321">
    <property type="entry name" value="Family A G protein-coupled receptor-like"/>
    <property type="match status" value="1"/>
</dbReference>
<feature type="domain" description="G-protein coupled receptors family 1 profile" evidence="11">
    <location>
        <begin position="30"/>
        <end position="357"/>
    </location>
</feature>
<protein>
    <recommendedName>
        <fullName evidence="11">G-protein coupled receptors family 1 profile domain-containing protein</fullName>
    </recommendedName>
</protein>
<evidence type="ECO:0000259" key="11">
    <source>
        <dbReference type="PROSITE" id="PS50262"/>
    </source>
</evidence>
<feature type="transmembrane region" description="Helical" evidence="10">
    <location>
        <begin position="94"/>
        <end position="116"/>
    </location>
</feature>
<keyword evidence="8" id="KW-0325">Glycoprotein</keyword>
<comment type="subcellular location">
    <subcellularLocation>
        <location evidence="1">Cell membrane</location>
        <topology evidence="1">Multi-pass membrane protein</topology>
    </subcellularLocation>
</comment>
<dbReference type="AlphaFoldDB" id="A0A7M5XCG2"/>
<dbReference type="EnsemblMetazoa" id="CLYHEMT020922.1">
    <property type="protein sequence ID" value="CLYHEMP020922.1"/>
    <property type="gene ID" value="CLYHEMG020922"/>
</dbReference>
<dbReference type="InterPro" id="IPR000276">
    <property type="entry name" value="GPCR_Rhodpsn"/>
</dbReference>
<proteinExistence type="predicted"/>
<organism evidence="12 13">
    <name type="scientific">Clytia hemisphaerica</name>
    <dbReference type="NCBI Taxonomy" id="252671"/>
    <lineage>
        <taxon>Eukaryota</taxon>
        <taxon>Metazoa</taxon>
        <taxon>Cnidaria</taxon>
        <taxon>Hydrozoa</taxon>
        <taxon>Hydroidolina</taxon>
        <taxon>Leptothecata</taxon>
        <taxon>Obeliida</taxon>
        <taxon>Clytiidae</taxon>
        <taxon>Clytia</taxon>
    </lineage>
</organism>
<feature type="transmembrane region" description="Helical" evidence="10">
    <location>
        <begin position="248"/>
        <end position="269"/>
    </location>
</feature>
<keyword evidence="3 10" id="KW-0812">Transmembrane</keyword>
<keyword evidence="13" id="KW-1185">Reference proteome</keyword>
<dbReference type="Proteomes" id="UP000594262">
    <property type="component" value="Unplaced"/>
</dbReference>
<keyword evidence="2" id="KW-1003">Cell membrane</keyword>
<keyword evidence="4 10" id="KW-1133">Transmembrane helix</keyword>
<dbReference type="PANTHER" id="PTHR24246:SF27">
    <property type="entry name" value="ADENOSINE RECEPTOR, ISOFORM A"/>
    <property type="match status" value="1"/>
</dbReference>
<evidence type="ECO:0000256" key="3">
    <source>
        <dbReference type="ARBA" id="ARBA00022692"/>
    </source>
</evidence>
<name>A0A7M5XCG2_9CNID</name>
<evidence type="ECO:0000256" key="4">
    <source>
        <dbReference type="ARBA" id="ARBA00022989"/>
    </source>
</evidence>
<dbReference type="PANTHER" id="PTHR24246">
    <property type="entry name" value="OLFACTORY RECEPTOR AND ADENOSINE RECEPTOR"/>
    <property type="match status" value="1"/>
</dbReference>
<evidence type="ECO:0000256" key="1">
    <source>
        <dbReference type="ARBA" id="ARBA00004651"/>
    </source>
</evidence>
<evidence type="ECO:0000256" key="2">
    <source>
        <dbReference type="ARBA" id="ARBA00022475"/>
    </source>
</evidence>
<keyword evidence="7" id="KW-0675">Receptor</keyword>
<dbReference type="GO" id="GO:0004930">
    <property type="term" value="F:G protein-coupled receptor activity"/>
    <property type="evidence" value="ECO:0007669"/>
    <property type="project" value="UniProtKB-KW"/>
</dbReference>
<feature type="transmembrane region" description="Helical" evidence="10">
    <location>
        <begin position="20"/>
        <end position="39"/>
    </location>
</feature>
<evidence type="ECO:0000256" key="7">
    <source>
        <dbReference type="ARBA" id="ARBA00023170"/>
    </source>
</evidence>
<feature type="transmembrane region" description="Helical" evidence="10">
    <location>
        <begin position="340"/>
        <end position="358"/>
    </location>
</feature>
<evidence type="ECO:0000256" key="9">
    <source>
        <dbReference type="ARBA" id="ARBA00023224"/>
    </source>
</evidence>
<dbReference type="Pfam" id="PF00001">
    <property type="entry name" value="7tm_1"/>
    <property type="match status" value="2"/>
</dbReference>
<feature type="transmembrane region" description="Helical" evidence="10">
    <location>
        <begin position="51"/>
        <end position="74"/>
    </location>
</feature>
<accession>A0A7M5XCG2</accession>
<evidence type="ECO:0000313" key="12">
    <source>
        <dbReference type="EnsemblMetazoa" id="CLYHEMP020922.1"/>
    </source>
</evidence>
<feature type="transmembrane region" description="Helical" evidence="10">
    <location>
        <begin position="136"/>
        <end position="159"/>
    </location>
</feature>
<evidence type="ECO:0000256" key="8">
    <source>
        <dbReference type="ARBA" id="ARBA00023180"/>
    </source>
</evidence>
<evidence type="ECO:0000313" key="13">
    <source>
        <dbReference type="Proteomes" id="UP000594262"/>
    </source>
</evidence>
<dbReference type="Gene3D" id="1.20.1070.10">
    <property type="entry name" value="Rhodopsin 7-helix transmembrane proteins"/>
    <property type="match status" value="1"/>
</dbReference>
<dbReference type="OrthoDB" id="9908582at2759"/>
<keyword evidence="5" id="KW-0297">G-protein coupled receptor</keyword>
<keyword evidence="9" id="KW-0807">Transducer</keyword>
<keyword evidence="6 10" id="KW-0472">Membrane</keyword>
<dbReference type="PROSITE" id="PS50262">
    <property type="entry name" value="G_PROTEIN_RECEP_F1_2"/>
    <property type="match status" value="1"/>
</dbReference>
<evidence type="ECO:0000256" key="5">
    <source>
        <dbReference type="ARBA" id="ARBA00023040"/>
    </source>
</evidence>